<feature type="compositionally biased region" description="Gly residues" evidence="1">
    <location>
        <begin position="387"/>
        <end position="407"/>
    </location>
</feature>
<feature type="compositionally biased region" description="Basic residues" evidence="1">
    <location>
        <begin position="1079"/>
        <end position="1090"/>
    </location>
</feature>
<feature type="region of interest" description="Disordered" evidence="1">
    <location>
        <begin position="1122"/>
        <end position="1141"/>
    </location>
</feature>
<feature type="compositionally biased region" description="Gly residues" evidence="1">
    <location>
        <begin position="887"/>
        <end position="898"/>
    </location>
</feature>
<dbReference type="KEGG" id="cre:CHLRE_02g094850v5"/>
<evidence type="ECO:0000256" key="1">
    <source>
        <dbReference type="SAM" id="MobiDB-lite"/>
    </source>
</evidence>
<sequence length="1445" mass="147082">MAGAHPEHERSTPGTPGKPSAHGQARRGKSGGGRCPAEAVVRRQRARSVFFAVGRGAAVREDRKRAAELFGGYIFDTLLELRPRLALVEVPRAPLEELAQQQDIAGKLLLSPPADVQSRCAAMSAAGVALAHAGSSRQHGSSCKLQPRKRPADAEATAAVALWTRAAKRLCSTAPTEATQASLGTDLRLAPKGLVAAKAQTRRERFSRGIREERGAASRQQEPLASTSFGGYSKEGSDRRHYWRRPQQEPQDGGGTDPPVESGDTRGGEGDGETGRQAQEGRQERQQNQSRGQAGSGAGAHGGREEALGGGDGGGTGDGQQDKAAEGEDSQARANSDDSSTAKRPPQSVTNLHVTTHLDLVVPPLLSAGGAAAVAAGHAGDGIVGGESAGGGGGGGGGGRGGGSRGTGDGERVSAGEGEGSRAGAAAQMATSICLALPPGVAAPAVALTKWQTSSKSGFADVLQPGTPVLLSVSTKQPDYARHLAPHRPRIPPSAVLPSRAQRNTAAEIFAVTRVRRVVVVPVEPAPAADAEGAAAVRGGGGGAGGSGGDARAAAAAAGPSSASATSASMGGAAGSGGGARGGDGDPAGQKWMELDPASWVWINSPLEQLQMDLVLSTKSASFTRNTHKTAGRTAVEVVRHYADAVDALLQQSRAAAATATYAAAPAPAPAQLPAGAVTTDRDGGRGSGPGTSRVADACGAPGETAAAGGSADAISSRQALLPPAPLLPWGILPPMPGGRFLAAFPEASATAALAAPAAAAAVTDGGAAVAGAGPTAPGARPVAAADVVVERHGSSRQPPQLQPQPQPRTQSQRQQRRDAGGPQEPPPPPLLQPPKPRLQQPQAMMQHQASKHPRQLLNTATAAAAEVVAAATATAATVSCSKRGSPLGGGGGGGGRGADATSAAARAGAGAGASSDGLRQPTTVVVAGGGGAGTRAACGGAVRPRAPAAETEPAVALASLGIAAAAKPTAGVLYGDAALPLPLLAPPGGSASADAGRRRLADEVAAVAAEAAEGQQQQQQQRGGGLLAALMGRADMEGMQAAAATAATAATTAVVAMAAGAAHPIGQSAAAAPSQRPAKQHGRPSRSRQPHMPLRQSPPSQGRSAEAGAAALLIPNGAREANFSQGHAPSQGKDQALAAGQRQSSISELLSGARRVFEANQELVASRSAAAKQKTAEAARREREAEKRVREAERRAAQAEQLAAQAQAREQEAQQARAQAEQRQQQAEKERDAAVAEATAAVARARKLEADREALRQQRDARADESVLLQRQLEKMTEEMKRQNAKLKAEELDGLEEVAAEEDEVGEGEAVEDGEEQDAGMGLYGIGRRAPILMSPDINGPFWPFPRHSFRGLMSRARLCWPGLGAGFVRIPMEKLPNRHVPRQKTAATRPFLSGARHYPKNKIRPLIGRYAAAAGGEDDEDEDDEDEDEDEDEDDEADGENYV</sequence>
<reference evidence="2 3" key="1">
    <citation type="journal article" date="2007" name="Science">
        <title>The Chlamydomonas genome reveals the evolution of key animal and plant functions.</title>
        <authorList>
            <person name="Merchant S.S."/>
            <person name="Prochnik S.E."/>
            <person name="Vallon O."/>
            <person name="Harris E.H."/>
            <person name="Karpowicz S.J."/>
            <person name="Witman G.B."/>
            <person name="Terry A."/>
            <person name="Salamov A."/>
            <person name="Fritz-Laylin L.K."/>
            <person name="Marechal-Drouard L."/>
            <person name="Marshall W.F."/>
            <person name="Qu L.H."/>
            <person name="Nelson D.R."/>
            <person name="Sanderfoot A.A."/>
            <person name="Spalding M.H."/>
            <person name="Kapitonov V.V."/>
            <person name="Ren Q."/>
            <person name="Ferris P."/>
            <person name="Lindquist E."/>
            <person name="Shapiro H."/>
            <person name="Lucas S.M."/>
            <person name="Grimwood J."/>
            <person name="Schmutz J."/>
            <person name="Cardol P."/>
            <person name="Cerutti H."/>
            <person name="Chanfreau G."/>
            <person name="Chen C.L."/>
            <person name="Cognat V."/>
            <person name="Croft M.T."/>
            <person name="Dent R."/>
            <person name="Dutcher S."/>
            <person name="Fernandez E."/>
            <person name="Fukuzawa H."/>
            <person name="Gonzalez-Ballester D."/>
            <person name="Gonzalez-Halphen D."/>
            <person name="Hallmann A."/>
            <person name="Hanikenne M."/>
            <person name="Hippler M."/>
            <person name="Inwood W."/>
            <person name="Jabbari K."/>
            <person name="Kalanon M."/>
            <person name="Kuras R."/>
            <person name="Lefebvre P.A."/>
            <person name="Lemaire S.D."/>
            <person name="Lobanov A.V."/>
            <person name="Lohr M."/>
            <person name="Manuell A."/>
            <person name="Meier I."/>
            <person name="Mets L."/>
            <person name="Mittag M."/>
            <person name="Mittelmeier T."/>
            <person name="Moroney J.V."/>
            <person name="Moseley J."/>
            <person name="Napoli C."/>
            <person name="Nedelcu A.M."/>
            <person name="Niyogi K."/>
            <person name="Novoselov S.V."/>
            <person name="Paulsen I.T."/>
            <person name="Pazour G."/>
            <person name="Purton S."/>
            <person name="Ral J.P."/>
            <person name="Riano-Pachon D.M."/>
            <person name="Riekhof W."/>
            <person name="Rymarquis L."/>
            <person name="Schroda M."/>
            <person name="Stern D."/>
            <person name="Umen J."/>
            <person name="Willows R."/>
            <person name="Wilson N."/>
            <person name="Zimmer S.L."/>
            <person name="Allmer J."/>
            <person name="Balk J."/>
            <person name="Bisova K."/>
            <person name="Chen C.J."/>
            <person name="Elias M."/>
            <person name="Gendler K."/>
            <person name="Hauser C."/>
            <person name="Lamb M.R."/>
            <person name="Ledford H."/>
            <person name="Long J.C."/>
            <person name="Minagawa J."/>
            <person name="Page M.D."/>
            <person name="Pan J."/>
            <person name="Pootakham W."/>
            <person name="Roje S."/>
            <person name="Rose A."/>
            <person name="Stahlberg E."/>
            <person name="Terauchi A.M."/>
            <person name="Yang P."/>
            <person name="Ball S."/>
            <person name="Bowler C."/>
            <person name="Dieckmann C.L."/>
            <person name="Gladyshev V.N."/>
            <person name="Green P."/>
            <person name="Jorgensen R."/>
            <person name="Mayfield S."/>
            <person name="Mueller-Roeber B."/>
            <person name="Rajamani S."/>
            <person name="Sayre R.T."/>
            <person name="Brokstein P."/>
            <person name="Dubchak I."/>
            <person name="Goodstein D."/>
            <person name="Hornick L."/>
            <person name="Huang Y.W."/>
            <person name="Jhaveri J."/>
            <person name="Luo Y."/>
            <person name="Martinez D."/>
            <person name="Ngau W.C."/>
            <person name="Otillar B."/>
            <person name="Poliakov A."/>
            <person name="Porter A."/>
            <person name="Szajkowski L."/>
            <person name="Werner G."/>
            <person name="Zhou K."/>
            <person name="Grigoriev I.V."/>
            <person name="Rokhsar D.S."/>
            <person name="Grossman A.R."/>
        </authorList>
    </citation>
    <scope>NUCLEOTIDE SEQUENCE [LARGE SCALE GENOMIC DNA]</scope>
    <source>
        <strain evidence="3">CC-503</strain>
    </source>
</reference>
<dbReference type="GeneID" id="5727543"/>
<accession>A0A2K3E1E7</accession>
<feature type="region of interest" description="Disordered" evidence="1">
    <location>
        <begin position="876"/>
        <end position="901"/>
    </location>
</feature>
<dbReference type="EMBL" id="CM008963">
    <property type="protein sequence ID" value="PNW86640.1"/>
    <property type="molecule type" value="Genomic_DNA"/>
</dbReference>
<feature type="compositionally biased region" description="Polar residues" evidence="1">
    <location>
        <begin position="218"/>
        <end position="230"/>
    </location>
</feature>
<feature type="compositionally biased region" description="Basic and acidic residues" evidence="1">
    <location>
        <begin position="1"/>
        <end position="11"/>
    </location>
</feature>
<feature type="region of interest" description="Disordered" evidence="1">
    <location>
        <begin position="1"/>
        <end position="38"/>
    </location>
</feature>
<feature type="region of interest" description="Disordered" evidence="1">
    <location>
        <begin position="671"/>
        <end position="709"/>
    </location>
</feature>
<dbReference type="RefSeq" id="XP_042927131.1">
    <property type="nucleotide sequence ID" value="XM_043059497.1"/>
</dbReference>
<name>A0A2K3E1E7_CHLRE</name>
<feature type="compositionally biased region" description="Gly residues" evidence="1">
    <location>
        <begin position="308"/>
        <end position="318"/>
    </location>
</feature>
<evidence type="ECO:0000313" key="3">
    <source>
        <dbReference type="Proteomes" id="UP000006906"/>
    </source>
</evidence>
<feature type="compositionally biased region" description="Gly residues" evidence="1">
    <location>
        <begin position="572"/>
        <end position="586"/>
    </location>
</feature>
<dbReference type="ExpressionAtlas" id="A0A2K3E1E7">
    <property type="expression patterns" value="baseline and differential"/>
</dbReference>
<dbReference type="OrthoDB" id="10687540at2759"/>
<feature type="region of interest" description="Disordered" evidence="1">
    <location>
        <begin position="1411"/>
        <end position="1445"/>
    </location>
</feature>
<dbReference type="InParanoid" id="A0A2K3E1E7"/>
<feature type="compositionally biased region" description="Gly residues" evidence="1">
    <location>
        <begin position="538"/>
        <end position="549"/>
    </location>
</feature>
<feature type="region of interest" description="Disordered" evidence="1">
    <location>
        <begin position="196"/>
        <end position="350"/>
    </location>
</feature>
<feature type="compositionally biased region" description="Basic and acidic residues" evidence="1">
    <location>
        <begin position="1175"/>
        <end position="1198"/>
    </location>
</feature>
<feature type="compositionally biased region" description="Low complexity" evidence="1">
    <location>
        <begin position="1199"/>
        <end position="1226"/>
    </location>
</feature>
<dbReference type="Gramene" id="PNW86640">
    <property type="protein sequence ID" value="PNW86640"/>
    <property type="gene ID" value="CHLRE_02g094850v5"/>
</dbReference>
<dbReference type="Proteomes" id="UP000006906">
    <property type="component" value="Chromosome 2"/>
</dbReference>
<proteinExistence type="predicted"/>
<feature type="region of interest" description="Disordered" evidence="1">
    <location>
        <begin position="387"/>
        <end position="423"/>
    </location>
</feature>
<feature type="region of interest" description="Disordered" evidence="1">
    <location>
        <begin position="1067"/>
        <end position="1107"/>
    </location>
</feature>
<feature type="compositionally biased region" description="Acidic residues" evidence="1">
    <location>
        <begin position="1418"/>
        <end position="1445"/>
    </location>
</feature>
<keyword evidence="3" id="KW-1185">Reference proteome</keyword>
<feature type="compositionally biased region" description="Pro residues" evidence="1">
    <location>
        <begin position="824"/>
        <end position="837"/>
    </location>
</feature>
<protein>
    <submittedName>
        <fullName evidence="2">Uncharacterized protein</fullName>
    </submittedName>
</protein>
<feature type="region of interest" description="Disordered" evidence="1">
    <location>
        <begin position="791"/>
        <end position="855"/>
    </location>
</feature>
<organism evidence="2 3">
    <name type="scientific">Chlamydomonas reinhardtii</name>
    <name type="common">Chlamydomonas smithii</name>
    <dbReference type="NCBI Taxonomy" id="3055"/>
    <lineage>
        <taxon>Eukaryota</taxon>
        <taxon>Viridiplantae</taxon>
        <taxon>Chlorophyta</taxon>
        <taxon>core chlorophytes</taxon>
        <taxon>Chlorophyceae</taxon>
        <taxon>CS clade</taxon>
        <taxon>Chlamydomonadales</taxon>
        <taxon>Chlamydomonadaceae</taxon>
        <taxon>Chlamydomonas</taxon>
    </lineage>
</organism>
<feature type="compositionally biased region" description="Basic and acidic residues" evidence="1">
    <location>
        <begin position="201"/>
        <end position="216"/>
    </location>
</feature>
<dbReference type="PaxDb" id="3055-EDP06790"/>
<feature type="region of interest" description="Disordered" evidence="1">
    <location>
        <begin position="1166"/>
        <end position="1237"/>
    </location>
</feature>
<gene>
    <name evidence="2" type="ORF">CHLRE_02g094850v5</name>
</gene>
<feature type="compositionally biased region" description="Low complexity" evidence="1">
    <location>
        <begin position="550"/>
        <end position="571"/>
    </location>
</feature>
<feature type="compositionally biased region" description="Low complexity" evidence="1">
    <location>
        <begin position="1067"/>
        <end position="1078"/>
    </location>
</feature>
<feature type="region of interest" description="Disordered" evidence="1">
    <location>
        <begin position="529"/>
        <end position="592"/>
    </location>
</feature>
<evidence type="ECO:0000313" key="2">
    <source>
        <dbReference type="EMBL" id="PNW86640.1"/>
    </source>
</evidence>